<dbReference type="EMBL" id="WIXE01020125">
    <property type="protein sequence ID" value="KAK5969470.1"/>
    <property type="molecule type" value="Genomic_DNA"/>
</dbReference>
<organism evidence="1 2">
    <name type="scientific">Trichostrongylus colubriformis</name>
    <name type="common">Black scour worm</name>
    <dbReference type="NCBI Taxonomy" id="6319"/>
    <lineage>
        <taxon>Eukaryota</taxon>
        <taxon>Metazoa</taxon>
        <taxon>Ecdysozoa</taxon>
        <taxon>Nematoda</taxon>
        <taxon>Chromadorea</taxon>
        <taxon>Rhabditida</taxon>
        <taxon>Rhabditina</taxon>
        <taxon>Rhabditomorpha</taxon>
        <taxon>Strongyloidea</taxon>
        <taxon>Trichostrongylidae</taxon>
        <taxon>Trichostrongylus</taxon>
    </lineage>
</organism>
<evidence type="ECO:0000313" key="2">
    <source>
        <dbReference type="Proteomes" id="UP001331761"/>
    </source>
</evidence>
<dbReference type="AlphaFoldDB" id="A0AAN8F2Y6"/>
<comment type="caution">
    <text evidence="1">The sequence shown here is derived from an EMBL/GenBank/DDBJ whole genome shotgun (WGS) entry which is preliminary data.</text>
</comment>
<accession>A0AAN8F2Y6</accession>
<keyword evidence="2" id="KW-1185">Reference proteome</keyword>
<gene>
    <name evidence="1" type="ORF">GCK32_006429</name>
</gene>
<dbReference type="Proteomes" id="UP001331761">
    <property type="component" value="Unassembled WGS sequence"/>
</dbReference>
<name>A0AAN8F2Y6_TRICO</name>
<protein>
    <submittedName>
        <fullName evidence="1">Uncharacterized protein</fullName>
    </submittedName>
</protein>
<sequence>MVELFWSGGNLELRQHNQEMNFANSCLGTRWNLHQERRSIVVCQDPIVNRTSRRSIFFEQYVRQTGVVATNTVVVQIFGRGGGQK</sequence>
<reference evidence="1 2" key="1">
    <citation type="submission" date="2019-10" db="EMBL/GenBank/DDBJ databases">
        <title>Assembly and Annotation for the nematode Trichostrongylus colubriformis.</title>
        <authorList>
            <person name="Martin J."/>
        </authorList>
    </citation>
    <scope>NUCLEOTIDE SEQUENCE [LARGE SCALE GENOMIC DNA]</scope>
    <source>
        <strain evidence="1">G859</strain>
        <tissue evidence="1">Whole worm</tissue>
    </source>
</reference>
<proteinExistence type="predicted"/>
<evidence type="ECO:0000313" key="1">
    <source>
        <dbReference type="EMBL" id="KAK5969470.1"/>
    </source>
</evidence>